<feature type="transmembrane region" description="Helical" evidence="1">
    <location>
        <begin position="98"/>
        <end position="127"/>
    </location>
</feature>
<keyword evidence="1" id="KW-0812">Transmembrane</keyword>
<proteinExistence type="predicted"/>
<evidence type="ECO:0008006" key="4">
    <source>
        <dbReference type="Google" id="ProtNLM"/>
    </source>
</evidence>
<name>A0A3N6MGC3_NATCH</name>
<gene>
    <name evidence="2" type="ORF">EA472_00085</name>
</gene>
<keyword evidence="1" id="KW-1133">Transmembrane helix</keyword>
<dbReference type="OrthoDB" id="307593at2157"/>
<evidence type="ECO:0000256" key="1">
    <source>
        <dbReference type="SAM" id="Phobius"/>
    </source>
</evidence>
<keyword evidence="1" id="KW-0472">Membrane</keyword>
<dbReference type="EMBL" id="REFZ01000001">
    <property type="protein sequence ID" value="RQH03039.1"/>
    <property type="molecule type" value="Genomic_DNA"/>
</dbReference>
<evidence type="ECO:0000313" key="3">
    <source>
        <dbReference type="Proteomes" id="UP000281431"/>
    </source>
</evidence>
<accession>A0A3N6MGC3</accession>
<organism evidence="2 3">
    <name type="scientific">Natrarchaeobius chitinivorans</name>
    <dbReference type="NCBI Taxonomy" id="1679083"/>
    <lineage>
        <taxon>Archaea</taxon>
        <taxon>Methanobacteriati</taxon>
        <taxon>Methanobacteriota</taxon>
        <taxon>Stenosarchaea group</taxon>
        <taxon>Halobacteria</taxon>
        <taxon>Halobacteriales</taxon>
        <taxon>Natrialbaceae</taxon>
        <taxon>Natrarchaeobius</taxon>
    </lineage>
</organism>
<sequence length="154" mass="16237">MHSKHHALVSLVVAAALVVVLPAASVAGRSAPAAAVVAYGIALGVFVDLDHFVIARYRTGSWDAVRFCLSNPTAAVVDQTRIFETGDVGVLSRLLSHLAILGVLVPLVAVVDVTLAIVTGVVLYAHVVSDVAWDIRRLPRDVEGATDDVLRAIR</sequence>
<keyword evidence="3" id="KW-1185">Reference proteome</keyword>
<dbReference type="AlphaFoldDB" id="A0A3N6MGC3"/>
<evidence type="ECO:0000313" key="2">
    <source>
        <dbReference type="EMBL" id="RQH03039.1"/>
    </source>
</evidence>
<comment type="caution">
    <text evidence="2">The sequence shown here is derived from an EMBL/GenBank/DDBJ whole genome shotgun (WGS) entry which is preliminary data.</text>
</comment>
<dbReference type="Proteomes" id="UP000281431">
    <property type="component" value="Unassembled WGS sequence"/>
</dbReference>
<protein>
    <recommendedName>
        <fullName evidence="4">Metal-dependent hydrolase</fullName>
    </recommendedName>
</protein>
<reference evidence="2 3" key="1">
    <citation type="submission" date="2018-10" db="EMBL/GenBank/DDBJ databases">
        <title>Natrarchaeobius chitinivorans gen. nov., sp. nov., and Natrarchaeobius haloalkaliphilus sp. nov., alkaliphilic, chitin-utilizing haloarchaea from hypersaline alkaline lakes.</title>
        <authorList>
            <person name="Sorokin D.Y."/>
            <person name="Elcheninov A.G."/>
            <person name="Kostrikina N.A."/>
            <person name="Bale N.J."/>
            <person name="Sinninghe Damste J.S."/>
            <person name="Khijniak T.V."/>
            <person name="Kublanov I.V."/>
            <person name="Toshchakov S.V."/>
        </authorList>
    </citation>
    <scope>NUCLEOTIDE SEQUENCE [LARGE SCALE GENOMIC DNA]</scope>
    <source>
        <strain evidence="2 3">AArcht7</strain>
    </source>
</reference>